<dbReference type="PANTHER" id="PTHR34989:SF1">
    <property type="entry name" value="PROTEIN HDED"/>
    <property type="match status" value="1"/>
</dbReference>
<dbReference type="PANTHER" id="PTHR34989">
    <property type="entry name" value="PROTEIN HDED"/>
    <property type="match status" value="1"/>
</dbReference>
<evidence type="ECO:0000313" key="2">
    <source>
        <dbReference type="EMBL" id="MDQ0363295.1"/>
    </source>
</evidence>
<dbReference type="InterPro" id="IPR052712">
    <property type="entry name" value="Acid_resist_chaperone_HdeD"/>
</dbReference>
<feature type="transmembrane region" description="Helical" evidence="1">
    <location>
        <begin position="7"/>
        <end position="23"/>
    </location>
</feature>
<evidence type="ECO:0000256" key="1">
    <source>
        <dbReference type="SAM" id="Phobius"/>
    </source>
</evidence>
<keyword evidence="1" id="KW-0472">Membrane</keyword>
<dbReference type="Pfam" id="PF03729">
    <property type="entry name" value="DUF308"/>
    <property type="match status" value="1"/>
</dbReference>
<keyword evidence="3" id="KW-1185">Reference proteome</keyword>
<feature type="transmembrane region" description="Helical" evidence="1">
    <location>
        <begin position="86"/>
        <end position="110"/>
    </location>
</feature>
<organism evidence="2 3">
    <name type="scientific">Breznakia pachnodae</name>
    <dbReference type="NCBI Taxonomy" id="265178"/>
    <lineage>
        <taxon>Bacteria</taxon>
        <taxon>Bacillati</taxon>
        <taxon>Bacillota</taxon>
        <taxon>Erysipelotrichia</taxon>
        <taxon>Erysipelotrichales</taxon>
        <taxon>Erysipelotrichaceae</taxon>
        <taxon>Breznakia</taxon>
    </lineage>
</organism>
<feature type="transmembrane region" description="Helical" evidence="1">
    <location>
        <begin position="142"/>
        <end position="167"/>
    </location>
</feature>
<protein>
    <submittedName>
        <fullName evidence="2">Uncharacterized membrane protein HdeD (DUF308 family)</fullName>
    </submittedName>
</protein>
<sequence length="175" mass="20212">MTERYKFLIQGFLLIILGFVFLINPALKIAIFTLVSGISLMFFGVLQIIDGLFKTQGIKYKLLRILEGLLFGGFGLIFLLKNPAIRLVLIIYTVIWIMILLSVMNSVVLIKYKKPMRWISIILNVLVIYFGITALLDPRLAITVFYWSVSFQLFFMGFNHISMFFILPKDDTKLE</sequence>
<feature type="transmembrane region" description="Helical" evidence="1">
    <location>
        <begin position="61"/>
        <end position="80"/>
    </location>
</feature>
<dbReference type="Proteomes" id="UP001230220">
    <property type="component" value="Unassembled WGS sequence"/>
</dbReference>
<feature type="transmembrane region" description="Helical" evidence="1">
    <location>
        <begin position="117"/>
        <end position="136"/>
    </location>
</feature>
<comment type="caution">
    <text evidence="2">The sequence shown here is derived from an EMBL/GenBank/DDBJ whole genome shotgun (WGS) entry which is preliminary data.</text>
</comment>
<keyword evidence="1" id="KW-0812">Transmembrane</keyword>
<gene>
    <name evidence="2" type="ORF">J2S15_004060</name>
</gene>
<evidence type="ECO:0000313" key="3">
    <source>
        <dbReference type="Proteomes" id="UP001230220"/>
    </source>
</evidence>
<reference evidence="2 3" key="1">
    <citation type="submission" date="2023-07" db="EMBL/GenBank/DDBJ databases">
        <title>Genomic Encyclopedia of Type Strains, Phase IV (KMG-IV): sequencing the most valuable type-strain genomes for metagenomic binning, comparative biology and taxonomic classification.</title>
        <authorList>
            <person name="Goeker M."/>
        </authorList>
    </citation>
    <scope>NUCLEOTIDE SEQUENCE [LARGE SCALE GENOMIC DNA]</scope>
    <source>
        <strain evidence="2 3">DSM 16784</strain>
    </source>
</reference>
<dbReference type="InterPro" id="IPR005325">
    <property type="entry name" value="DUF308_memb"/>
</dbReference>
<proteinExistence type="predicted"/>
<dbReference type="EMBL" id="JAUSUR010000012">
    <property type="protein sequence ID" value="MDQ0363295.1"/>
    <property type="molecule type" value="Genomic_DNA"/>
</dbReference>
<dbReference type="RefSeq" id="WP_307412215.1">
    <property type="nucleotide sequence ID" value="NZ_JAUSUR010000012.1"/>
</dbReference>
<name>A0ABU0E8S7_9FIRM</name>
<keyword evidence="1" id="KW-1133">Transmembrane helix</keyword>
<feature type="transmembrane region" description="Helical" evidence="1">
    <location>
        <begin position="29"/>
        <end position="49"/>
    </location>
</feature>
<accession>A0ABU0E8S7</accession>